<evidence type="ECO:0000256" key="4">
    <source>
        <dbReference type="ARBA" id="ARBA00015486"/>
    </source>
</evidence>
<evidence type="ECO:0000256" key="5">
    <source>
        <dbReference type="ARBA" id="ARBA00022573"/>
    </source>
</evidence>
<dbReference type="EMBL" id="BNCK01000001">
    <property type="protein sequence ID" value="GHF78966.1"/>
    <property type="molecule type" value="Genomic_DNA"/>
</dbReference>
<keyword evidence="5 10" id="KW-0169">Cobalamin biosynthesis</keyword>
<evidence type="ECO:0000256" key="8">
    <source>
        <dbReference type="ARBA" id="ARBA00030686"/>
    </source>
</evidence>
<evidence type="ECO:0000256" key="7">
    <source>
        <dbReference type="ARBA" id="ARBA00022679"/>
    </source>
</evidence>
<dbReference type="Pfam" id="PF02277">
    <property type="entry name" value="DBI_PRT"/>
    <property type="match status" value="1"/>
</dbReference>
<dbReference type="InterPro" id="IPR036087">
    <property type="entry name" value="Nict_dMeBzImd_PRibTrfase_sf"/>
</dbReference>
<organism evidence="11 12">
    <name type="scientific">Thalassotalea marina</name>
    <dbReference type="NCBI Taxonomy" id="1673741"/>
    <lineage>
        <taxon>Bacteria</taxon>
        <taxon>Pseudomonadati</taxon>
        <taxon>Pseudomonadota</taxon>
        <taxon>Gammaproteobacteria</taxon>
        <taxon>Alteromonadales</taxon>
        <taxon>Colwelliaceae</taxon>
        <taxon>Thalassotalea</taxon>
    </lineage>
</organism>
<keyword evidence="12" id="KW-1185">Reference proteome</keyword>
<evidence type="ECO:0000256" key="9">
    <source>
        <dbReference type="ARBA" id="ARBA00047340"/>
    </source>
</evidence>
<dbReference type="GO" id="GO:0008939">
    <property type="term" value="F:nicotinate-nucleotide-dimethylbenzimidazole phosphoribosyltransferase activity"/>
    <property type="evidence" value="ECO:0007669"/>
    <property type="project" value="UniProtKB-UniRule"/>
</dbReference>
<dbReference type="GO" id="GO:0009236">
    <property type="term" value="P:cobalamin biosynthetic process"/>
    <property type="evidence" value="ECO:0007669"/>
    <property type="project" value="UniProtKB-UniRule"/>
</dbReference>
<evidence type="ECO:0000256" key="3">
    <source>
        <dbReference type="ARBA" id="ARBA00011991"/>
    </source>
</evidence>
<evidence type="ECO:0000313" key="12">
    <source>
        <dbReference type="Proteomes" id="UP000623842"/>
    </source>
</evidence>
<name>A0A919EH25_9GAMM</name>
<dbReference type="PANTHER" id="PTHR43463">
    <property type="entry name" value="NICOTINATE-NUCLEOTIDE--DIMETHYLBENZIMIDAZOLE PHOSPHORIBOSYLTRANSFERASE"/>
    <property type="match status" value="1"/>
</dbReference>
<evidence type="ECO:0000256" key="10">
    <source>
        <dbReference type="HAMAP-Rule" id="MF_00230"/>
    </source>
</evidence>
<dbReference type="EC" id="2.4.2.21" evidence="3 10"/>
<dbReference type="AlphaFoldDB" id="A0A919EH25"/>
<evidence type="ECO:0000256" key="1">
    <source>
        <dbReference type="ARBA" id="ARBA00005049"/>
    </source>
</evidence>
<dbReference type="FunFam" id="3.40.50.10210:FF:000001">
    <property type="entry name" value="Nicotinate-nucleotide--dimethylbenzimidazole phosphoribosyltransferase"/>
    <property type="match status" value="1"/>
</dbReference>
<reference evidence="11" key="2">
    <citation type="submission" date="2020-09" db="EMBL/GenBank/DDBJ databases">
        <authorList>
            <person name="Sun Q."/>
            <person name="Kim S."/>
        </authorList>
    </citation>
    <scope>NUCLEOTIDE SEQUENCE</scope>
    <source>
        <strain evidence="11">KCTC 42731</strain>
    </source>
</reference>
<dbReference type="NCBIfam" id="NF000996">
    <property type="entry name" value="PRK00105.1"/>
    <property type="match status" value="1"/>
</dbReference>
<dbReference type="NCBIfam" id="TIGR03160">
    <property type="entry name" value="cobT_DBIPRT"/>
    <property type="match status" value="1"/>
</dbReference>
<dbReference type="RefSeq" id="WP_229854461.1">
    <property type="nucleotide sequence ID" value="NZ_BNCK01000001.1"/>
</dbReference>
<gene>
    <name evidence="10 11" type="primary">cobT</name>
    <name evidence="11" type="ORF">GCM10017161_02630</name>
</gene>
<comment type="catalytic activity">
    <reaction evidence="9 10">
        <text>5,6-dimethylbenzimidazole + nicotinate beta-D-ribonucleotide = alpha-ribazole 5'-phosphate + nicotinate + H(+)</text>
        <dbReference type="Rhea" id="RHEA:11196"/>
        <dbReference type="ChEBI" id="CHEBI:15378"/>
        <dbReference type="ChEBI" id="CHEBI:15890"/>
        <dbReference type="ChEBI" id="CHEBI:32544"/>
        <dbReference type="ChEBI" id="CHEBI:57502"/>
        <dbReference type="ChEBI" id="CHEBI:57918"/>
        <dbReference type="EC" id="2.4.2.21"/>
    </reaction>
</comment>
<evidence type="ECO:0000256" key="6">
    <source>
        <dbReference type="ARBA" id="ARBA00022676"/>
    </source>
</evidence>
<protein>
    <recommendedName>
        <fullName evidence="4 10">Nicotinate-nucleotide--dimethylbenzimidazole phosphoribosyltransferase</fullName>
        <shortName evidence="10">NN:DBI PRT</shortName>
        <ecNumber evidence="3 10">2.4.2.21</ecNumber>
    </recommendedName>
    <alternativeName>
        <fullName evidence="8 10">N(1)-alpha-phosphoribosyltransferase</fullName>
    </alternativeName>
</protein>
<evidence type="ECO:0000256" key="2">
    <source>
        <dbReference type="ARBA" id="ARBA00007110"/>
    </source>
</evidence>
<accession>A0A919EH25</accession>
<dbReference type="Gene3D" id="1.10.1610.10">
    <property type="match status" value="1"/>
</dbReference>
<feature type="active site" description="Proton acceptor" evidence="10">
    <location>
        <position position="327"/>
    </location>
</feature>
<dbReference type="Proteomes" id="UP000623842">
    <property type="component" value="Unassembled WGS sequence"/>
</dbReference>
<dbReference type="Gene3D" id="3.40.50.10210">
    <property type="match status" value="1"/>
</dbReference>
<proteinExistence type="inferred from homology"/>
<keyword evidence="6 10" id="KW-0328">Glycosyltransferase</keyword>
<dbReference type="PANTHER" id="PTHR43463:SF1">
    <property type="entry name" value="NICOTINATE-NUCLEOTIDE--DIMETHYLBENZIMIDAZOLE PHOSPHORIBOSYLTRANSFERASE"/>
    <property type="match status" value="1"/>
</dbReference>
<dbReference type="HAMAP" id="MF_00230">
    <property type="entry name" value="CobT"/>
    <property type="match status" value="1"/>
</dbReference>
<dbReference type="InterPro" id="IPR023195">
    <property type="entry name" value="Nict_dMeBzImd_PRibTrfase_N"/>
</dbReference>
<dbReference type="SUPFAM" id="SSF52733">
    <property type="entry name" value="Nicotinate mononucleotide:5,6-dimethylbenzimidazole phosphoribosyltransferase (CobT)"/>
    <property type="match status" value="1"/>
</dbReference>
<keyword evidence="7 10" id="KW-0808">Transferase</keyword>
<comment type="similarity">
    <text evidence="2 10">Belongs to the CobT family.</text>
</comment>
<dbReference type="InterPro" id="IPR003200">
    <property type="entry name" value="Nict_dMeBzImd_PRibTrfase"/>
</dbReference>
<reference evidence="11" key="1">
    <citation type="journal article" date="2014" name="Int. J. Syst. Evol. Microbiol.">
        <title>Complete genome sequence of Corynebacterium casei LMG S-19264T (=DSM 44701T), isolated from a smear-ripened cheese.</title>
        <authorList>
            <consortium name="US DOE Joint Genome Institute (JGI-PGF)"/>
            <person name="Walter F."/>
            <person name="Albersmeier A."/>
            <person name="Kalinowski J."/>
            <person name="Ruckert C."/>
        </authorList>
    </citation>
    <scope>NUCLEOTIDE SEQUENCE</scope>
    <source>
        <strain evidence="11">KCTC 42731</strain>
    </source>
</reference>
<comment type="function">
    <text evidence="10">Catalyzes the synthesis of alpha-ribazole-5'-phosphate from nicotinate mononucleotide (NAMN) and 5,6-dimethylbenzimidazole (DMB).</text>
</comment>
<comment type="caution">
    <text evidence="11">The sequence shown here is derived from an EMBL/GenBank/DDBJ whole genome shotgun (WGS) entry which is preliminary data.</text>
</comment>
<comment type="pathway">
    <text evidence="1 10">Nucleoside biosynthesis; alpha-ribazole biosynthesis; alpha-ribazole from 5,6-dimethylbenzimidazole: step 1/2.</text>
</comment>
<evidence type="ECO:0000313" key="11">
    <source>
        <dbReference type="EMBL" id="GHF78966.1"/>
    </source>
</evidence>
<sequence>MFNLAMFDVSPLGSEFSQQIQQQIDSKTKPLGALGQLEQLARQLANIQAQRTGQWQNIQLAPQVIVFAGDHGIAQQGVSIAPSEVTQQMVLNFIHGGAAINCFCQSNSLPLHIVDAGILLPIASELAVQTDNFTESRLGAGTQDFSQQAAMTLTQVEQGLLAGKAIVQEKIAQGATVMMFGEMGIANTSSATAIASILLKQPVEQLVGKGTGISEQQLALKTQLISQGVERAIAQGATDNALTLLSEVGGFEIVQITGAILACAQAHIPVLVDGFIVSAAALAAYQINPAVKDYLIFAHQSDEHGHQAMLKAFNAQPLLQLDLRLGEGTGAALAMPLLNAAASFYNHMASFESAGVTV</sequence>
<dbReference type="CDD" id="cd02439">
    <property type="entry name" value="DMB-PRT_CobT"/>
    <property type="match status" value="1"/>
</dbReference>
<dbReference type="InterPro" id="IPR017846">
    <property type="entry name" value="Nict_dMeBzImd_PRibTrfase_bact"/>
</dbReference>